<evidence type="ECO:0000313" key="3">
    <source>
        <dbReference type="Proteomes" id="UP001149079"/>
    </source>
</evidence>
<dbReference type="Gene3D" id="3.30.200.20">
    <property type="entry name" value="Phosphorylase Kinase, domain 1"/>
    <property type="match status" value="1"/>
</dbReference>
<organism evidence="2 3">
    <name type="scientific">Penicillium bovifimosum</name>
    <dbReference type="NCBI Taxonomy" id="126998"/>
    <lineage>
        <taxon>Eukaryota</taxon>
        <taxon>Fungi</taxon>
        <taxon>Dikarya</taxon>
        <taxon>Ascomycota</taxon>
        <taxon>Pezizomycotina</taxon>
        <taxon>Eurotiomycetes</taxon>
        <taxon>Eurotiomycetidae</taxon>
        <taxon>Eurotiales</taxon>
        <taxon>Aspergillaceae</taxon>
        <taxon>Penicillium</taxon>
    </lineage>
</organism>
<dbReference type="EMBL" id="JAPQKL010000005">
    <property type="protein sequence ID" value="KAJ5129525.1"/>
    <property type="molecule type" value="Genomic_DNA"/>
</dbReference>
<dbReference type="Pfam" id="PF01636">
    <property type="entry name" value="APH"/>
    <property type="match status" value="1"/>
</dbReference>
<comment type="caution">
    <text evidence="2">The sequence shown here is derived from an EMBL/GenBank/DDBJ whole genome shotgun (WGS) entry which is preliminary data.</text>
</comment>
<dbReference type="GeneID" id="81405478"/>
<feature type="domain" description="Aminoglycoside phosphotransferase" evidence="1">
    <location>
        <begin position="84"/>
        <end position="323"/>
    </location>
</feature>
<evidence type="ECO:0000313" key="2">
    <source>
        <dbReference type="EMBL" id="KAJ5129525.1"/>
    </source>
</evidence>
<dbReference type="InterPro" id="IPR051678">
    <property type="entry name" value="AGP_Transferase"/>
</dbReference>
<dbReference type="AlphaFoldDB" id="A0A9W9GSY9"/>
<dbReference type="RefSeq" id="XP_056519904.1">
    <property type="nucleotide sequence ID" value="XM_056666308.1"/>
</dbReference>
<protein>
    <recommendedName>
        <fullName evidence="1">Aminoglycoside phosphotransferase domain-containing protein</fullName>
    </recommendedName>
</protein>
<accession>A0A9W9GSY9</accession>
<dbReference type="SUPFAM" id="SSF56112">
    <property type="entry name" value="Protein kinase-like (PK-like)"/>
    <property type="match status" value="1"/>
</dbReference>
<keyword evidence="3" id="KW-1185">Reference proteome</keyword>
<dbReference type="PANTHER" id="PTHR21310:SF37">
    <property type="entry name" value="AMINOGLYCOSIDE PHOSPHOTRANSFERASE DOMAIN-CONTAINING PROTEIN"/>
    <property type="match status" value="1"/>
</dbReference>
<dbReference type="PANTHER" id="PTHR21310">
    <property type="entry name" value="AMINOGLYCOSIDE PHOSPHOTRANSFERASE-RELATED-RELATED"/>
    <property type="match status" value="1"/>
</dbReference>
<sequence>MEPQMLYDDVAWEQSEDVSDNWLRQFLDIDVKRPIARFVLKHDSGNDPEFTIFRKGSFNITLQMKYTYSATNVRFAQPGAILFPEEKVKNEVAVMRFISDQTSIPVPFILHWGTREESPLNLSPFIMMSHIEHTTTLYDALNTPGCPKEERGALDPNINEEQLEMLYTQVAKILLQLSKPKFPKIGSLTQMDDFSWEVTSRPLSLNMNELVRLGTLPRSNLPPLNTTFRTLSSYVEALARLNIQHLLYQRNDAVQSANDCRRKFIARQLFYKLARDKKLSLACYGNGPFKLWCDDFRPANILLNEKMHIAGVVDWEFTYAAPVEFSYAPPWWLLIEKPEFWSEGIEDWA</sequence>
<evidence type="ECO:0000259" key="1">
    <source>
        <dbReference type="Pfam" id="PF01636"/>
    </source>
</evidence>
<proteinExistence type="predicted"/>
<dbReference type="InterPro" id="IPR002575">
    <property type="entry name" value="Aminoglycoside_PTrfase"/>
</dbReference>
<name>A0A9W9GSY9_9EURO</name>
<reference evidence="2" key="2">
    <citation type="journal article" date="2023" name="IMA Fungus">
        <title>Comparative genomic study of the Penicillium genus elucidates a diverse pangenome and 15 lateral gene transfer events.</title>
        <authorList>
            <person name="Petersen C."/>
            <person name="Sorensen T."/>
            <person name="Nielsen M.R."/>
            <person name="Sondergaard T.E."/>
            <person name="Sorensen J.L."/>
            <person name="Fitzpatrick D.A."/>
            <person name="Frisvad J.C."/>
            <person name="Nielsen K.L."/>
        </authorList>
    </citation>
    <scope>NUCLEOTIDE SEQUENCE</scope>
    <source>
        <strain evidence="2">IBT 22155</strain>
    </source>
</reference>
<dbReference type="InterPro" id="IPR011009">
    <property type="entry name" value="Kinase-like_dom_sf"/>
</dbReference>
<dbReference type="Proteomes" id="UP001149079">
    <property type="component" value="Unassembled WGS sequence"/>
</dbReference>
<dbReference type="OrthoDB" id="5412996at2759"/>
<reference evidence="2" key="1">
    <citation type="submission" date="2022-11" db="EMBL/GenBank/DDBJ databases">
        <authorList>
            <person name="Petersen C."/>
        </authorList>
    </citation>
    <scope>NUCLEOTIDE SEQUENCE</scope>
    <source>
        <strain evidence="2">IBT 22155</strain>
    </source>
</reference>
<gene>
    <name evidence="2" type="ORF">N7515_005564</name>
</gene>